<dbReference type="EMBL" id="KY052794">
    <property type="protein sequence ID" value="ASE99738.1"/>
    <property type="molecule type" value="Genomic_DNA"/>
</dbReference>
<dbReference type="InterPro" id="IPR021739">
    <property type="entry name" value="SaV-like"/>
</dbReference>
<sequence>MTRKSYWDFMSDLVDDNCYERTYNVNGAPPMKINTDMVNHPPHYNKGIETTEYIKSWDMNWSQANVIKYVSRYNLKHEDKRKQLEDLRKAKWYLNDLICTVEESVID</sequence>
<reference evidence="1" key="1">
    <citation type="submission" date="2016-10" db="EMBL/GenBank/DDBJ databases">
        <authorList>
            <person name="Varghese N."/>
        </authorList>
    </citation>
    <scope>NUCLEOTIDE SEQUENCE</scope>
</reference>
<dbReference type="Pfam" id="PF11753">
    <property type="entry name" value="DUF3310"/>
    <property type="match status" value="1"/>
</dbReference>
<evidence type="ECO:0008006" key="2">
    <source>
        <dbReference type="Google" id="ProtNLM"/>
    </source>
</evidence>
<proteinExistence type="predicted"/>
<protein>
    <recommendedName>
        <fullName evidence="2">DUF3310 domain-containing protein</fullName>
    </recommendedName>
</protein>
<reference evidence="1" key="2">
    <citation type="journal article" date="2017" name="Nat. Commun.">
        <title>Single-virus genomics reveals hidden cosmopolitan and abundant viruses.</title>
        <authorList>
            <person name="Martinez-Hernandez F."/>
            <person name="Fornas O."/>
            <person name="Lluesma Gomez M."/>
            <person name="Bolduc B."/>
            <person name="de la Cruz Pena M.J."/>
            <person name="Martinez J.M."/>
            <person name="Anton J."/>
            <person name="Gasol J.M."/>
            <person name="Rosselli R."/>
            <person name="Rodriguez-Valera F."/>
            <person name="Sullivan M.B."/>
            <person name="Acinas S.G."/>
            <person name="Martinez-Garcia M."/>
        </authorList>
    </citation>
    <scope>NUCLEOTIDE SEQUENCE</scope>
</reference>
<evidence type="ECO:0000313" key="1">
    <source>
        <dbReference type="EMBL" id="ASE99738.1"/>
    </source>
</evidence>
<accession>A0A218MKC7</accession>
<organism evidence="1">
    <name type="scientific">uncultured virus</name>
    <dbReference type="NCBI Taxonomy" id="340016"/>
    <lineage>
        <taxon>Viruses</taxon>
        <taxon>environmental samples</taxon>
    </lineage>
</organism>
<name>A0A218MKC7_9VIRU</name>